<dbReference type="InterPro" id="IPR047202">
    <property type="entry name" value="Lipocalin_Blc-like_dom"/>
</dbReference>
<evidence type="ECO:0000259" key="3">
    <source>
        <dbReference type="Pfam" id="PF08212"/>
    </source>
</evidence>
<dbReference type="Pfam" id="PF08212">
    <property type="entry name" value="Lipocalin_2"/>
    <property type="match status" value="1"/>
</dbReference>
<feature type="chain" id="PRO_5041032915" evidence="2">
    <location>
        <begin position="35"/>
        <end position="203"/>
    </location>
</feature>
<protein>
    <submittedName>
        <fullName evidence="4">Lipocalin family protein</fullName>
    </submittedName>
</protein>
<dbReference type="CDD" id="cd19438">
    <property type="entry name" value="lipocalin_Blc-like"/>
    <property type="match status" value="1"/>
</dbReference>
<name>A0A9X2IYN7_9NOCA</name>
<dbReference type="EMBL" id="JAMRXG010000004">
    <property type="protein sequence ID" value="MCM6774116.1"/>
    <property type="molecule type" value="Genomic_DNA"/>
</dbReference>
<evidence type="ECO:0000313" key="5">
    <source>
        <dbReference type="Proteomes" id="UP001139157"/>
    </source>
</evidence>
<dbReference type="Gene3D" id="2.40.128.20">
    <property type="match status" value="1"/>
</dbReference>
<accession>A0A9X2IYN7</accession>
<dbReference type="PANTHER" id="PTHR10612:SF34">
    <property type="entry name" value="APOLIPOPROTEIN D"/>
    <property type="match status" value="1"/>
</dbReference>
<feature type="signal peptide" evidence="2">
    <location>
        <begin position="1"/>
        <end position="34"/>
    </location>
</feature>
<organism evidence="4 5">
    <name type="scientific">Nocardia pulmonis</name>
    <dbReference type="NCBI Taxonomy" id="2951408"/>
    <lineage>
        <taxon>Bacteria</taxon>
        <taxon>Bacillati</taxon>
        <taxon>Actinomycetota</taxon>
        <taxon>Actinomycetes</taxon>
        <taxon>Mycobacteriales</taxon>
        <taxon>Nocardiaceae</taxon>
        <taxon>Nocardia</taxon>
    </lineage>
</organism>
<dbReference type="Proteomes" id="UP001139157">
    <property type="component" value="Unassembled WGS sequence"/>
</dbReference>
<feature type="domain" description="Lipocalin/cytosolic fatty-acid binding" evidence="3">
    <location>
        <begin position="43"/>
        <end position="179"/>
    </location>
</feature>
<evidence type="ECO:0000313" key="4">
    <source>
        <dbReference type="EMBL" id="MCM6774116.1"/>
    </source>
</evidence>
<dbReference type="InterPro" id="IPR012674">
    <property type="entry name" value="Calycin"/>
</dbReference>
<gene>
    <name evidence="4" type="ORF">NDR86_11590</name>
</gene>
<proteinExistence type="inferred from homology"/>
<comment type="similarity">
    <text evidence="1 2">Belongs to the calycin superfamily. Lipocalin family.</text>
</comment>
<reference evidence="4" key="1">
    <citation type="submission" date="2022-06" db="EMBL/GenBank/DDBJ databases">
        <title>Novel species in genus nocardia.</title>
        <authorList>
            <person name="Li F."/>
        </authorList>
    </citation>
    <scope>NUCLEOTIDE SEQUENCE</scope>
    <source>
        <strain evidence="4">CDC141</strain>
    </source>
</reference>
<evidence type="ECO:0000256" key="2">
    <source>
        <dbReference type="PIRNR" id="PIRNR036893"/>
    </source>
</evidence>
<dbReference type="GO" id="GO:0006950">
    <property type="term" value="P:response to stress"/>
    <property type="evidence" value="ECO:0007669"/>
    <property type="project" value="UniProtKB-ARBA"/>
</dbReference>
<sequence length="203" mass="21258">MYVPRSTRVRRITAAAALLVGTAATALSAGPVAAAPPAPVPALELTRYLGTWNQLAAVPQYFNLVCARDTRADYALDPQGNISVHNSCTTWAGTPNEIRGTATINDPVTRAQLHVSFPGVPTQQALSGPTNYIVTALGPEYSWALVTDPNRLSGFVLSRAPRLDAGEWAAVRTAIVAAGQNPCVYLTSPTTGGLDTFAPLCAA</sequence>
<dbReference type="SUPFAM" id="SSF50814">
    <property type="entry name" value="Lipocalins"/>
    <property type="match status" value="1"/>
</dbReference>
<evidence type="ECO:0000256" key="1">
    <source>
        <dbReference type="ARBA" id="ARBA00006889"/>
    </source>
</evidence>
<keyword evidence="5" id="KW-1185">Reference proteome</keyword>
<keyword evidence="2" id="KW-0732">Signal</keyword>
<comment type="caution">
    <text evidence="4">The sequence shown here is derived from an EMBL/GenBank/DDBJ whole genome shotgun (WGS) entry which is preliminary data.</text>
</comment>
<dbReference type="InterPro" id="IPR000566">
    <property type="entry name" value="Lipocln_cytosolic_FA-bd_dom"/>
</dbReference>
<dbReference type="PIRSF" id="PIRSF036893">
    <property type="entry name" value="Lipocalin_ApoD"/>
    <property type="match status" value="1"/>
</dbReference>
<dbReference type="InterPro" id="IPR022271">
    <property type="entry name" value="Lipocalin_ApoD"/>
</dbReference>
<dbReference type="PANTHER" id="PTHR10612">
    <property type="entry name" value="APOLIPOPROTEIN D"/>
    <property type="match status" value="1"/>
</dbReference>
<dbReference type="AlphaFoldDB" id="A0A9X2IYN7"/>